<dbReference type="FunFam" id="1.25.40.10:FF:000286">
    <property type="entry name" value="Tetratricopeptide repeat domain 28"/>
    <property type="match status" value="1"/>
</dbReference>
<dbReference type="GO" id="GO:0051301">
    <property type="term" value="P:cell division"/>
    <property type="evidence" value="ECO:0007669"/>
    <property type="project" value="UniProtKB-KW"/>
</dbReference>
<sequence>MSCRESSPPRAVETQSSQPPSGSSNSSSSGTLSSLETLPAHDLPAIPEEQEAEAAEAPRPWGQLFGLAGGFPGCVCLKNEYWFGRDPGCDYSFSGLDLPRNEAYRQYSKKHFRIFREPGPRGCFVTYLEDQSANGTFVNDRVVGKGRKIPLTHLDKIALSLPHNKVFMFFDLDAGHQLEYPKEMQKKYIVSERLGSGACGEVKLAFERDTHRKVAIKIIKKSKFMTDVLPETQDKPFNIETEVGILKRINHPCLIKIIDFFEGKDFYIVLELMEGGELFDKVQRPARLSEKTCKLYFYQMLLAVQYLHKHGIIHRDLKLENVLLSSREENCLVKITDFGQSKIIGETSLMQTLCGTPDYLAPEILHFAGTAGYGRSVDCWSLGVILFMCLSGYPPFSKKSARLSLTQQITSGKYCFVEEVWKDVSRDAFDLVQKLLVVDPTRRLKIEEALEHPWLQDEHMRHTFQQLLAQTQDVKVKPEPLTLMTLFGSKSLEDEGSSRPALSKAEFVEKVRQSNQACHAGDYHRAILLYGEALGVDPQNCILYSNRSAAYMKIQQYDRALDDAIKAQLLNPKWPKAYFRQGVALQYLGRHADALAAFASGLAQDPKSLQLLVGMVEAAMKSPMREPLEPTYQQLQRMKLDKSPFVVVSVIGQELLTAGHHGASIVVLEAALKIGTCSLKLRGSVFSALSSAYWSLGNAEKSSGYMQQDLDVAKTLGDQMGECRAHGNLGSAFFSKGNYREALTNHRHQLVLAMKLKDREAASSALSSLGHVYTAIGDYPNALASHKQCVLLAKQGKEELSEARELGNMGAVYIAMGDFENAVQCHEQHLRIAKALGNKREEARAYSNLGSAYHYHRNFDKAMSYHNHVLELAQELEEKPIEMRAYAGLGHAARCMQDLERAKQYHEEQLHIAESLQDRAAEGRASSNLGIIHQIKGDYEMALKLHKGHLSIAQELNDYAAQGRAYGNMGNAYNALGTFDYAVKYHRQELQISMEVNDRASQASTHGNLAVAYQALGAHDRALQHYQNHLNIARELRDVQSEARALGNLGNFHCSRGEFTQAAPYYEQYLQLSPELQDMESEGKICHNLGYAQYCLGNYEEAVKYYEQDLALAKDLHDKLSQAKAYCNLGLAFKALGRFSKAEECQKYLLSLAQSLSNPQAKFRALGNLGDIAICKRDVGSAVRLYEQQLSLAHQAADRKLEASAYAALGSAYRLLQKYDKALGYHTQELEVHQELGEMLGECRAHGHLAAVYMALGKYTMAFKGYQEQLEVGQKLKDPGIEAQVYGNMGITKMNMNATEEAIGFFEQQLATLQQLSGSEAVLDRGRAFGNLGDCYEALGDYEEAIKYYDQYLSVAQSLSRMQDQVKAYRGLGSGHRAMGNLQQALVCFEKRLVVAHELGDAFDKAQAYGELGTLHSQLGNFEQAISCLERQLGIARDMKDQALEGNAACGLGSVYQQMAEYDTALQYHQMDLRIAEETNNPACQGRAYGNLGLTYESLGTYERAVVYQEQHLSIAAQLNDLAAKTASYSSLGRTHHALQNYPQAVMYLQEGLRLAEQLGRREDEARIRHGLGLSLWASGNLEEAQHQLYRASALFETIRHEARLSTDYKLSLFDLQTSSYQALQRVLVTLGHHDEALAVAERGRTRAFADLLVERQTGQQDSDPYSPVTVDQVLETVNGQRGLVLYFSLAAGYMYSWLLAPGAGILKFHECYLGDGPAGHSGDLPDRSSGLHTLASSALEQLSSSVREALGVDPHFVSSEMESEAGDLMDQPPEEMSGKLNSSNDPTGFLRMVSRNNLFNRSCQSTGSLFAGPASSTAKEEEGLASSLPRWPDSSSKSPLRVLYDMLIGPLEGGLMHSSGPVGRHRQLVLVLEGELYLIPFALLKGSSSNEYLYERFSLIAVPSIQALSASAKGQAKKNTSAYGSSSSTAAVIGNPKLPSSVMDRWLWGPMPSAEEEAYAVSELLGCQALVGSAATKETVMSALAQAECVHFATHISWKLAALVLAPNAESTPSGRKGSFGNSYMIPESLHMQDDASDVGSISDCPPLQEFLLTAADVLELRLPVKLVFLGSYQEANSKVTADGLVGLTRAFLAAGALCVLVSLWPVPGAASKVFVHTFYSALLNGLKASAALGEAMKRLQSSTLFSHPSNWAGFVLIGSDVKLNSASSLVGQALTDILQHPERARDALRVLLHLVEKSLQRIHSGQHNSMYTSQQSVENKVGGIPGWQALLTAVGFRLDPPASGLPAAVFFPTADPGDRLQQCSSTIQSLLGLPNAALQALCKLITASETGEQLISQAVKNMVGMLHQVLVQLQVGEKEQDFALTPIQVSISVQLWRLPGCHEFLAALGFDLCEVGQEEVILKTGKQASRRTMHFALQTLLALFDSTELPKRLSLDSSSSLESLASAQSISNPGPLPGHNPPFSPTGPDSLASDAISVYSLSSIASSISFVSKPEATSEVGSSRGHQDSERSKAIYSQRVALLQSNFSTQAKAGPSKDEEEYEGFSIVSNEPLAVYQESPGMFSTDQSLSQAEEVRGSVNLKHSISSPNSPGKMTLIPSPNSPFQKVGKRTGSDVGESDHSSTETDSTVKSQEEGNGPNLDPQELAQKILQETQSHLLAVEHLQRAGSCHYPHQLGRSSSLDEGPASPSRVTTFRSSETSAFSRPLCSSIKSQPSPTPVRPGLLLRSSSLRTSSSGDNSPSPSEMSTKENARQLSLSLDSGGPVADQPVFRLKYPSSPYSAHISRSPQNISPSSGHRSPADSTPSPALSYSSASSARSSPANPPALDKLKMAAIDGKVQAIHNLKMFWQNVPQQPPGPMRSSHSSSGKASKRDVLSLLNLSPRRSKEEAIDKLELKDLSAPCALLQKNSPNGRRPAADSSGTLESSYPIRLPSGNGYKFLSPGRFFPSSKC</sequence>
<dbReference type="Gene3D" id="1.25.40.10">
    <property type="entry name" value="Tetratricopeptide repeat domain"/>
    <property type="match status" value="6"/>
</dbReference>
<dbReference type="Proteomes" id="UP000694559">
    <property type="component" value="Unplaced"/>
</dbReference>
<dbReference type="FunFam" id="1.10.510.10:FF:000354">
    <property type="entry name" value="Serine/threonine-protein kinase Chk2"/>
    <property type="match status" value="1"/>
</dbReference>
<dbReference type="InterPro" id="IPR008984">
    <property type="entry name" value="SMAD_FHA_dom_sf"/>
</dbReference>
<feature type="region of interest" description="Disordered" evidence="17">
    <location>
        <begin position="2544"/>
        <end position="2603"/>
    </location>
</feature>
<evidence type="ECO:0000256" key="3">
    <source>
        <dbReference type="ARBA" id="ARBA00004647"/>
    </source>
</evidence>
<evidence type="ECO:0000256" key="1">
    <source>
        <dbReference type="ARBA" id="ARBA00004214"/>
    </source>
</evidence>
<dbReference type="FunFam" id="1.25.40.10:FF:000209">
    <property type="entry name" value="Tetratricopeptide repeat domain 28"/>
    <property type="match status" value="1"/>
</dbReference>
<evidence type="ECO:0000259" key="19">
    <source>
        <dbReference type="PROSITE" id="PS50011"/>
    </source>
</evidence>
<dbReference type="GO" id="GO:0030496">
    <property type="term" value="C:midbody"/>
    <property type="evidence" value="ECO:0007669"/>
    <property type="project" value="UniProtKB-SubCell"/>
</dbReference>
<dbReference type="GO" id="GO:0004672">
    <property type="term" value="F:protein kinase activity"/>
    <property type="evidence" value="ECO:0007669"/>
    <property type="project" value="InterPro"/>
</dbReference>
<dbReference type="FunFam" id="1.25.40.10:FF:000040">
    <property type="entry name" value="Tetratricopeptide repeat domain 28"/>
    <property type="match status" value="1"/>
</dbReference>
<keyword evidence="10" id="KW-0007">Acetylation</keyword>
<dbReference type="FunFam" id="1.25.40.10:FF:000096">
    <property type="entry name" value="Tetratricopeptide repeat domain 28"/>
    <property type="match status" value="1"/>
</dbReference>
<feature type="compositionally biased region" description="Low complexity" evidence="17">
    <location>
        <begin position="14"/>
        <end position="35"/>
    </location>
</feature>
<dbReference type="InterPro" id="IPR000719">
    <property type="entry name" value="Prot_kinase_dom"/>
</dbReference>
<dbReference type="SUPFAM" id="SSF48452">
    <property type="entry name" value="TPR-like"/>
    <property type="match status" value="7"/>
</dbReference>
<gene>
    <name evidence="20" type="primary">TTC28</name>
</gene>
<evidence type="ECO:0000256" key="2">
    <source>
        <dbReference type="ARBA" id="ARBA00004300"/>
    </source>
</evidence>
<dbReference type="FunFam" id="1.25.40.10:FF:001762">
    <property type="entry name" value="Tetratricopeptide repeat domain 28"/>
    <property type="match status" value="1"/>
</dbReference>
<keyword evidence="9 16" id="KW-0802">TPR repeat</keyword>
<feature type="region of interest" description="Disordered" evidence="17">
    <location>
        <begin position="1"/>
        <end position="39"/>
    </location>
</feature>
<feature type="region of interest" description="Disordered" evidence="17">
    <location>
        <begin position="1763"/>
        <end position="1785"/>
    </location>
</feature>
<dbReference type="Gene3D" id="2.60.200.20">
    <property type="match status" value="1"/>
</dbReference>
<dbReference type="SUPFAM" id="SSF56112">
    <property type="entry name" value="Protein kinase-like (PK-like)"/>
    <property type="match status" value="1"/>
</dbReference>
<dbReference type="GO" id="GO:0005813">
    <property type="term" value="C:centrosome"/>
    <property type="evidence" value="ECO:0007669"/>
    <property type="project" value="UniProtKB-SubCell"/>
</dbReference>
<accession>A0A8C6XII0</accession>
<feature type="repeat" description="TPR" evidence="16">
    <location>
        <begin position="1526"/>
        <end position="1559"/>
    </location>
</feature>
<dbReference type="PROSITE" id="PS50011">
    <property type="entry name" value="PROTEIN_KINASE_DOM"/>
    <property type="match status" value="1"/>
</dbReference>
<dbReference type="InterPro" id="IPR008271">
    <property type="entry name" value="Ser/Thr_kinase_AS"/>
</dbReference>
<dbReference type="PANTHER" id="PTHR10098">
    <property type="entry name" value="RAPSYN-RELATED"/>
    <property type="match status" value="1"/>
</dbReference>
<dbReference type="Pfam" id="PF00069">
    <property type="entry name" value="Pkinase"/>
    <property type="match status" value="1"/>
</dbReference>
<dbReference type="InterPro" id="IPR011009">
    <property type="entry name" value="Kinase-like_dom_sf"/>
</dbReference>
<feature type="repeat" description="TPR" evidence="16">
    <location>
        <begin position="575"/>
        <end position="608"/>
    </location>
</feature>
<evidence type="ECO:0000256" key="17">
    <source>
        <dbReference type="SAM" id="MobiDB-lite"/>
    </source>
</evidence>
<comment type="subunit">
    <text evidence="14">Interacts with AURKB.</text>
</comment>
<evidence type="ECO:0000256" key="15">
    <source>
        <dbReference type="ARBA" id="ARBA00073957"/>
    </source>
</evidence>
<evidence type="ECO:0000313" key="20">
    <source>
        <dbReference type="Ensembl" id="ENSNNAP00000014226.1"/>
    </source>
</evidence>
<feature type="domain" description="FHA" evidence="18">
    <location>
        <begin position="81"/>
        <end position="143"/>
    </location>
</feature>
<feature type="region of interest" description="Disordered" evidence="17">
    <location>
        <begin position="2866"/>
        <end position="2898"/>
    </location>
</feature>
<evidence type="ECO:0000313" key="21">
    <source>
        <dbReference type="Proteomes" id="UP000694559"/>
    </source>
</evidence>
<feature type="region of interest" description="Disordered" evidence="17">
    <location>
        <begin position="2812"/>
        <end position="2842"/>
    </location>
</feature>
<feature type="repeat" description="TPR" evidence="16">
    <location>
        <begin position="1203"/>
        <end position="1236"/>
    </location>
</feature>
<evidence type="ECO:0000256" key="6">
    <source>
        <dbReference type="ARBA" id="ARBA00022618"/>
    </source>
</evidence>
<feature type="compositionally biased region" description="Polar residues" evidence="17">
    <location>
        <begin position="2739"/>
        <end position="2758"/>
    </location>
</feature>
<feature type="repeat" description="TPR" evidence="16">
    <location>
        <begin position="1043"/>
        <end position="1076"/>
    </location>
</feature>
<feature type="compositionally biased region" description="Low complexity" evidence="17">
    <location>
        <begin position="2764"/>
        <end position="2782"/>
    </location>
</feature>
<feature type="domain" description="Protein kinase" evidence="19">
    <location>
        <begin position="188"/>
        <end position="455"/>
    </location>
</feature>
<feature type="repeat" description="TPR" evidence="16">
    <location>
        <begin position="1406"/>
        <end position="1439"/>
    </location>
</feature>
<evidence type="ECO:0000256" key="11">
    <source>
        <dbReference type="ARBA" id="ARBA00023212"/>
    </source>
</evidence>
<dbReference type="PROSITE" id="PS50293">
    <property type="entry name" value="TPR_REGION"/>
    <property type="match status" value="1"/>
</dbReference>
<feature type="repeat" description="TPR" evidence="16">
    <location>
        <begin position="1083"/>
        <end position="1116"/>
    </location>
</feature>
<dbReference type="InterPro" id="IPR011990">
    <property type="entry name" value="TPR-like_helical_dom_sf"/>
</dbReference>
<evidence type="ECO:0000256" key="5">
    <source>
        <dbReference type="ARBA" id="ARBA00022553"/>
    </source>
</evidence>
<organism evidence="20 21">
    <name type="scientific">Naja naja</name>
    <name type="common">Indian cobra</name>
    <dbReference type="NCBI Taxonomy" id="35670"/>
    <lineage>
        <taxon>Eukaryota</taxon>
        <taxon>Metazoa</taxon>
        <taxon>Chordata</taxon>
        <taxon>Craniata</taxon>
        <taxon>Vertebrata</taxon>
        <taxon>Euteleostomi</taxon>
        <taxon>Lepidosauria</taxon>
        <taxon>Squamata</taxon>
        <taxon>Bifurcata</taxon>
        <taxon>Unidentata</taxon>
        <taxon>Episquamata</taxon>
        <taxon>Toxicofera</taxon>
        <taxon>Serpentes</taxon>
        <taxon>Colubroidea</taxon>
        <taxon>Elapidae</taxon>
        <taxon>Elapinae</taxon>
        <taxon>Naja</taxon>
    </lineage>
</organism>
<feature type="region of interest" description="Disordered" evidence="17">
    <location>
        <begin position="2408"/>
        <end position="2431"/>
    </location>
</feature>
<dbReference type="InterPro" id="IPR058900">
    <property type="entry name" value="TTC28_C"/>
</dbReference>
<proteinExistence type="predicted"/>
<dbReference type="GO" id="GO:0005524">
    <property type="term" value="F:ATP binding"/>
    <property type="evidence" value="ECO:0007669"/>
    <property type="project" value="InterPro"/>
</dbReference>
<evidence type="ECO:0000259" key="18">
    <source>
        <dbReference type="PROSITE" id="PS50006"/>
    </source>
</evidence>
<dbReference type="GO" id="GO:0000922">
    <property type="term" value="C:spindle pole"/>
    <property type="evidence" value="ECO:0007669"/>
    <property type="project" value="UniProtKB-SubCell"/>
</dbReference>
<keyword evidence="7" id="KW-0677">Repeat</keyword>
<dbReference type="PROSITE" id="PS50006">
    <property type="entry name" value="FHA_DOMAIN"/>
    <property type="match status" value="1"/>
</dbReference>
<evidence type="ECO:0000256" key="14">
    <source>
        <dbReference type="ARBA" id="ARBA00063562"/>
    </source>
</evidence>
<feature type="compositionally biased region" description="Low complexity" evidence="17">
    <location>
        <begin position="2685"/>
        <end position="2707"/>
    </location>
</feature>
<feature type="compositionally biased region" description="Polar residues" evidence="17">
    <location>
        <begin position="2651"/>
        <end position="2664"/>
    </location>
</feature>
<keyword evidence="5" id="KW-0597">Phosphoprotein</keyword>
<feature type="region of interest" description="Disordered" evidence="17">
    <location>
        <begin position="2632"/>
        <end position="2786"/>
    </location>
</feature>
<dbReference type="Pfam" id="PF26117">
    <property type="entry name" value="TTC28_C"/>
    <property type="match status" value="1"/>
</dbReference>
<dbReference type="GO" id="GO:0007346">
    <property type="term" value="P:regulation of mitotic cell cycle"/>
    <property type="evidence" value="ECO:0007669"/>
    <property type="project" value="Ensembl"/>
</dbReference>
<evidence type="ECO:0000256" key="12">
    <source>
        <dbReference type="ARBA" id="ARBA00023306"/>
    </source>
</evidence>
<dbReference type="Ensembl" id="ENSNNAT00000014914.1">
    <property type="protein sequence ID" value="ENSNNAP00000014226.1"/>
    <property type="gene ID" value="ENSNNAG00000009583.1"/>
</dbReference>
<protein>
    <recommendedName>
        <fullName evidence="15">Tetratricopeptide repeat protein 28</fullName>
    </recommendedName>
</protein>
<dbReference type="GO" id="GO:0019900">
    <property type="term" value="F:kinase binding"/>
    <property type="evidence" value="ECO:0007669"/>
    <property type="project" value="Ensembl"/>
</dbReference>
<evidence type="ECO:0000256" key="8">
    <source>
        <dbReference type="ARBA" id="ARBA00022776"/>
    </source>
</evidence>
<dbReference type="SUPFAM" id="SSF49879">
    <property type="entry name" value="SMAD/FHA domain"/>
    <property type="match status" value="1"/>
</dbReference>
<keyword evidence="11" id="KW-0206">Cytoskeleton</keyword>
<dbReference type="FunFam" id="1.25.40.10:FF:000056">
    <property type="entry name" value="Tetratricopeptide repeat domain 28"/>
    <property type="match status" value="1"/>
</dbReference>
<keyword evidence="6" id="KW-0132">Cell division</keyword>
<comment type="function">
    <text evidence="13">During mitosis, may be involved in the condensation of spindle midzone microtubules, leading to the formation of midbody.</text>
</comment>
<dbReference type="InterPro" id="IPR000253">
    <property type="entry name" value="FHA_dom"/>
</dbReference>
<evidence type="ECO:0000256" key="16">
    <source>
        <dbReference type="PROSITE-ProRule" id="PRU00339"/>
    </source>
</evidence>
<keyword evidence="8" id="KW-0498">Mitosis</keyword>
<keyword evidence="4" id="KW-0963">Cytoplasm</keyword>
<feature type="repeat" description="TPR" evidence="16">
    <location>
        <begin position="763"/>
        <end position="796"/>
    </location>
</feature>
<evidence type="ECO:0000256" key="7">
    <source>
        <dbReference type="ARBA" id="ARBA00022737"/>
    </source>
</evidence>
<evidence type="ECO:0000256" key="13">
    <source>
        <dbReference type="ARBA" id="ARBA00057010"/>
    </source>
</evidence>
<dbReference type="Gene3D" id="3.30.200.20">
    <property type="entry name" value="Phosphorylase Kinase, domain 1"/>
    <property type="match status" value="1"/>
</dbReference>
<dbReference type="PROSITE" id="PS00108">
    <property type="entry name" value="PROTEIN_KINASE_ST"/>
    <property type="match status" value="1"/>
</dbReference>
<dbReference type="PANTHER" id="PTHR10098:SF108">
    <property type="entry name" value="TETRATRICOPEPTIDE REPEAT PROTEIN 28"/>
    <property type="match status" value="1"/>
</dbReference>
<dbReference type="OrthoDB" id="626167at2759"/>
<evidence type="ECO:0000256" key="4">
    <source>
        <dbReference type="ARBA" id="ARBA00022490"/>
    </source>
</evidence>
<dbReference type="GeneTree" id="ENSGT00940000156428"/>
<dbReference type="InterPro" id="IPR024983">
    <property type="entry name" value="CHAT_dom"/>
</dbReference>
<dbReference type="CDD" id="cd22666">
    <property type="entry name" value="FHA_CHK2"/>
    <property type="match status" value="1"/>
</dbReference>
<dbReference type="Pfam" id="PF12770">
    <property type="entry name" value="CHAT"/>
    <property type="match status" value="1"/>
</dbReference>
<dbReference type="Pfam" id="PF13176">
    <property type="entry name" value="TPR_7"/>
    <property type="match status" value="2"/>
</dbReference>
<reference evidence="20" key="1">
    <citation type="submission" date="2025-08" db="UniProtKB">
        <authorList>
            <consortium name="Ensembl"/>
        </authorList>
    </citation>
    <scope>IDENTIFICATION</scope>
</reference>
<feature type="repeat" description="TPR" evidence="16">
    <location>
        <begin position="843"/>
        <end position="876"/>
    </location>
</feature>
<reference evidence="20" key="2">
    <citation type="submission" date="2025-09" db="UniProtKB">
        <authorList>
            <consortium name="Ensembl"/>
        </authorList>
    </citation>
    <scope>IDENTIFICATION</scope>
</reference>
<dbReference type="Gene3D" id="1.10.510.10">
    <property type="entry name" value="Transferase(Phosphotransferase) domain 1"/>
    <property type="match status" value="1"/>
</dbReference>
<dbReference type="PROSITE" id="PS50005">
    <property type="entry name" value="TPR"/>
    <property type="match status" value="10"/>
</dbReference>
<dbReference type="Pfam" id="PF13424">
    <property type="entry name" value="TPR_12"/>
    <property type="match status" value="9"/>
</dbReference>
<evidence type="ECO:0000256" key="9">
    <source>
        <dbReference type="ARBA" id="ARBA00022803"/>
    </source>
</evidence>
<dbReference type="InterPro" id="IPR019734">
    <property type="entry name" value="TPR_rpt"/>
</dbReference>
<dbReference type="SMART" id="SM00028">
    <property type="entry name" value="TPR"/>
    <property type="match status" value="25"/>
</dbReference>
<feature type="compositionally biased region" description="Pro residues" evidence="17">
    <location>
        <begin position="2416"/>
        <end position="2427"/>
    </location>
</feature>
<comment type="subcellular location">
    <subcellularLocation>
        <location evidence="2">Cytoplasm</location>
        <location evidence="2">Cytoskeleton</location>
        <location evidence="2">Microtubule organizing center</location>
        <location evidence="2">Centrosome</location>
    </subcellularLocation>
    <subcellularLocation>
        <location evidence="3">Cytoplasm</location>
        <location evidence="3">Cytoskeleton</location>
        <location evidence="3">Spindle pole</location>
    </subcellularLocation>
    <subcellularLocation>
        <location evidence="1">Midbody</location>
    </subcellularLocation>
</comment>
<keyword evidence="21" id="KW-1185">Reference proteome</keyword>
<feature type="repeat" description="TPR" evidence="16">
    <location>
        <begin position="803"/>
        <end position="836"/>
    </location>
</feature>
<dbReference type="FunFam" id="3.30.200.20:FF:000255">
    <property type="entry name" value="serine/threonine-protein kinase Chk2 isoform X1"/>
    <property type="match status" value="1"/>
</dbReference>
<evidence type="ECO:0000256" key="10">
    <source>
        <dbReference type="ARBA" id="ARBA00022990"/>
    </source>
</evidence>
<feature type="compositionally biased region" description="Polar residues" evidence="17">
    <location>
        <begin position="2544"/>
        <end position="2566"/>
    </location>
</feature>
<feature type="repeat" description="TPR" evidence="16">
    <location>
        <begin position="1326"/>
        <end position="1359"/>
    </location>
</feature>
<dbReference type="SMART" id="SM00220">
    <property type="entry name" value="S_TKc"/>
    <property type="match status" value="1"/>
</dbReference>
<dbReference type="SMART" id="SM00240">
    <property type="entry name" value="FHA"/>
    <property type="match status" value="1"/>
</dbReference>
<name>A0A8C6XII0_NAJNA</name>
<dbReference type="Pfam" id="PF00498">
    <property type="entry name" value="FHA"/>
    <property type="match status" value="1"/>
</dbReference>
<keyword evidence="12" id="KW-0131">Cell cycle</keyword>